<name>A0ACC8EJX0_9PEZI</name>
<evidence type="ECO:0000313" key="2">
    <source>
        <dbReference type="Proteomes" id="UP000250078"/>
    </source>
</evidence>
<keyword evidence="2" id="KW-1185">Reference proteome</keyword>
<accession>A0ACC8EJX0</accession>
<proteinExistence type="predicted"/>
<dbReference type="Proteomes" id="UP000250078">
    <property type="component" value="Unassembled WGS sequence"/>
</dbReference>
<sequence length="108" mass="12593">MYTEDNKYSGEDDNFDFKFTIFYDLCSRADVPQEAKVKAYPTMLRGLALDHYYTNLKNVTMTLSFNQICDATRHYFEGPEYRRGILGQWNSITLRSVMSKARTPANQP</sequence>
<protein>
    <submittedName>
        <fullName evidence="1">Uncharacterized protein</fullName>
    </submittedName>
</protein>
<gene>
    <name evidence="1" type="ORF">K441DRAFT_715440</name>
</gene>
<dbReference type="EMBL" id="KV748320">
    <property type="protein sequence ID" value="OCK86536.1"/>
    <property type="molecule type" value="Genomic_DNA"/>
</dbReference>
<evidence type="ECO:0000313" key="1">
    <source>
        <dbReference type="EMBL" id="OCK86536.1"/>
    </source>
</evidence>
<reference evidence="1 2" key="1">
    <citation type="journal article" date="2016" name="Nat. Commun.">
        <title>Ectomycorrhizal ecology is imprinted in the genome of the dominant symbiotic fungus Cenococcum geophilum.</title>
        <authorList>
            <consortium name="DOE Joint Genome Institute"/>
            <person name="Peter M."/>
            <person name="Kohler A."/>
            <person name="Ohm R.A."/>
            <person name="Kuo A."/>
            <person name="Krutzmann J."/>
            <person name="Morin E."/>
            <person name="Arend M."/>
            <person name="Barry K.W."/>
            <person name="Binder M."/>
            <person name="Choi C."/>
            <person name="Clum A."/>
            <person name="Copeland A."/>
            <person name="Grisel N."/>
            <person name="Haridas S."/>
            <person name="Kipfer T."/>
            <person name="LaButti K."/>
            <person name="Lindquist E."/>
            <person name="Lipzen A."/>
            <person name="Maire R."/>
            <person name="Meier B."/>
            <person name="Mihaltcheva S."/>
            <person name="Molinier V."/>
            <person name="Murat C."/>
            <person name="Poggeler S."/>
            <person name="Quandt C.A."/>
            <person name="Sperisen C."/>
            <person name="Tritt A."/>
            <person name="Tisserant E."/>
            <person name="Crous P.W."/>
            <person name="Henrissat B."/>
            <person name="Nehls U."/>
            <person name="Egli S."/>
            <person name="Spatafora J.W."/>
            <person name="Grigoriev I.V."/>
            <person name="Martin F.M."/>
        </authorList>
    </citation>
    <scope>NUCLEOTIDE SEQUENCE [LARGE SCALE GENOMIC DNA]</scope>
    <source>
        <strain evidence="1 2">1.58</strain>
    </source>
</reference>
<organism evidence="1 2">
    <name type="scientific">Cenococcum geophilum 1.58</name>
    <dbReference type="NCBI Taxonomy" id="794803"/>
    <lineage>
        <taxon>Eukaryota</taxon>
        <taxon>Fungi</taxon>
        <taxon>Dikarya</taxon>
        <taxon>Ascomycota</taxon>
        <taxon>Pezizomycotina</taxon>
        <taxon>Dothideomycetes</taxon>
        <taxon>Pleosporomycetidae</taxon>
        <taxon>Gloniales</taxon>
        <taxon>Gloniaceae</taxon>
        <taxon>Cenococcum</taxon>
    </lineage>
</organism>